<reference evidence="1 2" key="1">
    <citation type="submission" date="2018-10" db="EMBL/GenBank/DDBJ databases">
        <title>Robbsia sp. DHC34, isolated from soil.</title>
        <authorList>
            <person name="Gao Z.-H."/>
            <person name="Qiu L.-H."/>
        </authorList>
    </citation>
    <scope>NUCLEOTIDE SEQUENCE [LARGE SCALE GENOMIC DNA]</scope>
    <source>
        <strain evidence="1 2">DHC34</strain>
    </source>
</reference>
<organism evidence="1 2">
    <name type="scientific">Pararobbsia silviterrae</name>
    <dbReference type="NCBI Taxonomy" id="1792498"/>
    <lineage>
        <taxon>Bacteria</taxon>
        <taxon>Pseudomonadati</taxon>
        <taxon>Pseudomonadota</taxon>
        <taxon>Betaproteobacteria</taxon>
        <taxon>Burkholderiales</taxon>
        <taxon>Burkholderiaceae</taxon>
        <taxon>Pararobbsia</taxon>
    </lineage>
</organism>
<dbReference type="EMBL" id="RBZU01000007">
    <property type="protein sequence ID" value="RKP53369.1"/>
    <property type="molecule type" value="Genomic_DNA"/>
</dbReference>
<proteinExistence type="predicted"/>
<evidence type="ECO:0008006" key="3">
    <source>
        <dbReference type="Google" id="ProtNLM"/>
    </source>
</evidence>
<sequence length="178" mass="20030">MRTKALISALDRWDRAGIWAYSDKTLELMFRGESKATLRKALTAHCRSGLLLRVTRGLYVNPRARSLPGDVQSALVPFLRPWDSNYVSLESSLSDAGWISQIPSRLTLMTTGRGQTFDTPWGVIEFVHTARRGGSLSDGVVFDERRKLHVATAERAWRDLKRVGRNQNLVAPPEMLHA</sequence>
<name>A0A494XZ60_9BURK</name>
<protein>
    <recommendedName>
        <fullName evidence="3">Transcriptional regulator, AbiEi antitoxin, Type IV TA system</fullName>
    </recommendedName>
</protein>
<accession>A0A494XZ60</accession>
<dbReference type="InterPro" id="IPR059220">
    <property type="entry name" value="AbiEi"/>
</dbReference>
<dbReference type="OrthoDB" id="3235173at2"/>
<dbReference type="Proteomes" id="UP000270342">
    <property type="component" value="Unassembled WGS sequence"/>
</dbReference>
<evidence type="ECO:0000313" key="1">
    <source>
        <dbReference type="EMBL" id="RKP53369.1"/>
    </source>
</evidence>
<dbReference type="AlphaFoldDB" id="A0A494XZ60"/>
<gene>
    <name evidence="1" type="ORF">D7S86_16765</name>
</gene>
<dbReference type="NCBIfam" id="NF047376">
    <property type="entry name" value="TAA_AbiEi"/>
    <property type="match status" value="1"/>
</dbReference>
<keyword evidence="2" id="KW-1185">Reference proteome</keyword>
<comment type="caution">
    <text evidence="1">The sequence shown here is derived from an EMBL/GenBank/DDBJ whole genome shotgun (WGS) entry which is preliminary data.</text>
</comment>
<evidence type="ECO:0000313" key="2">
    <source>
        <dbReference type="Proteomes" id="UP000270342"/>
    </source>
</evidence>